<dbReference type="GO" id="GO:0016740">
    <property type="term" value="F:transferase activity"/>
    <property type="evidence" value="ECO:0007669"/>
    <property type="project" value="UniProtKB-KW"/>
</dbReference>
<dbReference type="EMBL" id="CP101990">
    <property type="protein sequence ID" value="UUI68733.1"/>
    <property type="molecule type" value="Genomic_DNA"/>
</dbReference>
<accession>A0ABY5KG46</accession>
<evidence type="ECO:0000313" key="1">
    <source>
        <dbReference type="EMBL" id="UUI68733.1"/>
    </source>
</evidence>
<evidence type="ECO:0000313" key="2">
    <source>
        <dbReference type="Proteomes" id="UP001315860"/>
    </source>
</evidence>
<reference evidence="1 2" key="1">
    <citation type="submission" date="2022-07" db="EMBL/GenBank/DDBJ databases">
        <title>Novel species in genus Aeromicrobium.</title>
        <authorList>
            <person name="Ye L."/>
        </authorList>
    </citation>
    <scope>NUCLEOTIDE SEQUENCE [LARGE SCALE GENOMIC DNA]</scope>
    <source>
        <strain evidence="2">zg-Y50</strain>
    </source>
</reference>
<protein>
    <submittedName>
        <fullName evidence="1">Nucleotidyl transferase AbiEii/AbiGii toxin family protein</fullName>
    </submittedName>
</protein>
<keyword evidence="2" id="KW-1185">Reference proteome</keyword>
<gene>
    <name evidence="1" type="ORF">NP095_01085</name>
</gene>
<dbReference type="Proteomes" id="UP001315860">
    <property type="component" value="Chromosome"/>
</dbReference>
<organism evidence="1 2">
    <name type="scientific">Aeromicrobium duanguangcaii</name>
    <dbReference type="NCBI Taxonomy" id="2968086"/>
    <lineage>
        <taxon>Bacteria</taxon>
        <taxon>Bacillati</taxon>
        <taxon>Actinomycetota</taxon>
        <taxon>Actinomycetes</taxon>
        <taxon>Propionibacteriales</taxon>
        <taxon>Nocardioidaceae</taxon>
        <taxon>Aeromicrobium</taxon>
    </lineage>
</organism>
<proteinExistence type="predicted"/>
<keyword evidence="1" id="KW-0808">Transferase</keyword>
<dbReference type="RefSeq" id="WP_232418070.1">
    <property type="nucleotide sequence ID" value="NZ_CP101990.1"/>
</dbReference>
<sequence>MTKQQLDDRVAAIADKLNISVNRARVLVSSIIVAQMLPGESVVKGGVGIKLRLGEIGTRATTDFDVATREEEAFLDDLEKRLEIGWGTVPPSKGQLKKNAEATPRLAFTGALRRDKKSKPAGVPAEYVMKPCNVTLRFMTSPWSAVKLEVGYDELRGIDLADHETGLDEQLTAIGAILGFGDLKPVPLISLELQLAQKIHAVTEPGSPRAHDLVDLQLLWHAGTDAGQGLDLTLLKTLCERTFDFRKRHAWPPADFAMPGLLDDVYGKALDEARAAPEAVEGEPETVNATAELADTLADASAWLNDRIVEIVAAVNEADLA</sequence>
<dbReference type="InterPro" id="IPR014942">
    <property type="entry name" value="AbiEii"/>
</dbReference>
<dbReference type="Pfam" id="PF08843">
    <property type="entry name" value="AbiEii"/>
    <property type="match status" value="1"/>
</dbReference>
<name>A0ABY5KG46_9ACTN</name>